<evidence type="ECO:0000256" key="27">
    <source>
        <dbReference type="ARBA" id="ARBA00038872"/>
    </source>
</evidence>
<dbReference type="EC" id="5.3.99.5" evidence="27"/>
<keyword evidence="18" id="KW-0443">Lipid metabolism</keyword>
<comment type="subunit">
    <text evidence="5">Monomer.</text>
</comment>
<dbReference type="PANTHER" id="PTHR24302:SF47">
    <property type="entry name" value="CYTOCHROME P450"/>
    <property type="match status" value="1"/>
</dbReference>
<evidence type="ECO:0000256" key="11">
    <source>
        <dbReference type="ARBA" id="ARBA00022692"/>
    </source>
</evidence>
<keyword evidence="32" id="KW-0503">Monooxygenase</keyword>
<evidence type="ECO:0000256" key="20">
    <source>
        <dbReference type="ARBA" id="ARBA00023160"/>
    </source>
</evidence>
<name>A0A7M7ND76_STRPU</name>
<comment type="catalytic activity">
    <reaction evidence="26">
        <text>prostaglandin H2 = thromboxane A2</text>
        <dbReference type="Rhea" id="RHEA:17137"/>
        <dbReference type="ChEBI" id="CHEBI:57405"/>
        <dbReference type="ChEBI" id="CHEBI:57445"/>
        <dbReference type="EC" id="5.3.99.5"/>
    </reaction>
    <physiologicalReaction direction="left-to-right" evidence="26">
        <dbReference type="Rhea" id="RHEA:17138"/>
    </physiologicalReaction>
</comment>
<keyword evidence="34" id="KW-1185">Reference proteome</keyword>
<evidence type="ECO:0000256" key="3">
    <source>
        <dbReference type="ARBA" id="ARBA00004477"/>
    </source>
</evidence>
<feature type="binding site" description="axial binding residue" evidence="31">
    <location>
        <position position="436"/>
    </location>
    <ligand>
        <name>heme</name>
        <dbReference type="ChEBI" id="CHEBI:30413"/>
    </ligand>
    <ligandPart>
        <name>Fe</name>
        <dbReference type="ChEBI" id="CHEBI:18248"/>
    </ligandPart>
</feature>
<dbReference type="GO" id="GO:0106256">
    <property type="term" value="F:hydroperoxy icosatetraenoate dehydratase activity"/>
    <property type="evidence" value="ECO:0007669"/>
    <property type="project" value="UniProtKB-EC"/>
</dbReference>
<dbReference type="GO" id="GO:0004796">
    <property type="term" value="F:thromboxane-A synthase activity"/>
    <property type="evidence" value="ECO:0007669"/>
    <property type="project" value="UniProtKB-EC"/>
</dbReference>
<keyword evidence="17 31" id="KW-0408">Iron</keyword>
<evidence type="ECO:0000256" key="8">
    <source>
        <dbReference type="ARBA" id="ARBA00022516"/>
    </source>
</evidence>
<evidence type="ECO:0000256" key="7">
    <source>
        <dbReference type="ARBA" id="ARBA00022501"/>
    </source>
</evidence>
<keyword evidence="13" id="KW-0256">Endoplasmic reticulum</keyword>
<evidence type="ECO:0000256" key="1">
    <source>
        <dbReference type="ARBA" id="ARBA00001143"/>
    </source>
</evidence>
<dbReference type="EC" id="4.2.1.152" evidence="6"/>
<dbReference type="InParanoid" id="A0A7M7ND76"/>
<organism evidence="33 34">
    <name type="scientific">Strongylocentrotus purpuratus</name>
    <name type="common">Purple sea urchin</name>
    <dbReference type="NCBI Taxonomy" id="7668"/>
    <lineage>
        <taxon>Eukaryota</taxon>
        <taxon>Metazoa</taxon>
        <taxon>Echinodermata</taxon>
        <taxon>Eleutherozoa</taxon>
        <taxon>Echinozoa</taxon>
        <taxon>Echinoidea</taxon>
        <taxon>Euechinoidea</taxon>
        <taxon>Echinacea</taxon>
        <taxon>Camarodonta</taxon>
        <taxon>Echinidea</taxon>
        <taxon>Strongylocentrotidae</taxon>
        <taxon>Strongylocentrotus</taxon>
    </lineage>
</organism>
<dbReference type="InterPro" id="IPR002401">
    <property type="entry name" value="Cyt_P450_E_grp-I"/>
</dbReference>
<dbReference type="GO" id="GO:0020037">
    <property type="term" value="F:heme binding"/>
    <property type="evidence" value="ECO:0007669"/>
    <property type="project" value="InterPro"/>
</dbReference>
<keyword evidence="11" id="KW-0812">Transmembrane</keyword>
<dbReference type="GeneID" id="105445716"/>
<evidence type="ECO:0000256" key="16">
    <source>
        <dbReference type="ARBA" id="ARBA00023002"/>
    </source>
</evidence>
<evidence type="ECO:0000256" key="28">
    <source>
        <dbReference type="ARBA" id="ARBA00040834"/>
    </source>
</evidence>
<comment type="subcellular location">
    <subcellularLocation>
        <location evidence="3">Endoplasmic reticulum membrane</location>
        <topology evidence="3">Multi-pass membrane protein</topology>
    </subcellularLocation>
</comment>
<evidence type="ECO:0000256" key="12">
    <source>
        <dbReference type="ARBA" id="ARBA00022723"/>
    </source>
</evidence>
<keyword evidence="22" id="KW-0456">Lyase</keyword>
<evidence type="ECO:0000256" key="14">
    <source>
        <dbReference type="ARBA" id="ARBA00022832"/>
    </source>
</evidence>
<dbReference type="KEGG" id="spu:105445716"/>
<dbReference type="RefSeq" id="XP_030834652.1">
    <property type="nucleotide sequence ID" value="XM_030978792.1"/>
</dbReference>
<protein>
    <recommendedName>
        <fullName evidence="28">Thromboxane-A synthase</fullName>
        <ecNumber evidence="6">4.2.1.152</ecNumber>
        <ecNumber evidence="27">5.3.99.5</ecNumber>
    </recommendedName>
    <alternativeName>
        <fullName evidence="29">Cytochrome P450 5A1</fullName>
    </alternativeName>
    <alternativeName>
        <fullName evidence="23">Hydroperoxy icosatetraenoate dehydratase</fullName>
    </alternativeName>
</protein>
<comment type="catalytic activity">
    <reaction evidence="24">
        <text>(15S)-hydroperoxy-(5Z,8Z,11Z,13E)-eicosatetraenoate + AH2 = (15S)-hydroxy-(5Z,8Z,11Z,13E)-eicosatetraenoate + A + H2O</text>
        <dbReference type="Rhea" id="RHEA:48856"/>
        <dbReference type="ChEBI" id="CHEBI:13193"/>
        <dbReference type="ChEBI" id="CHEBI:15377"/>
        <dbReference type="ChEBI" id="CHEBI:17499"/>
        <dbReference type="ChEBI" id="CHEBI:57409"/>
        <dbReference type="ChEBI" id="CHEBI:57446"/>
    </reaction>
    <physiologicalReaction direction="left-to-right" evidence="24">
        <dbReference type="Rhea" id="RHEA:48857"/>
    </physiologicalReaction>
</comment>
<dbReference type="OMA" id="QMSETIN"/>
<evidence type="ECO:0000313" key="33">
    <source>
        <dbReference type="EnsemblMetazoa" id="XP_030834652"/>
    </source>
</evidence>
<keyword evidence="9" id="KW-0643">Prostaglandin biosynthesis</keyword>
<evidence type="ECO:0000256" key="32">
    <source>
        <dbReference type="RuleBase" id="RU000461"/>
    </source>
</evidence>
<dbReference type="GO" id="GO:0005506">
    <property type="term" value="F:iron ion binding"/>
    <property type="evidence" value="ECO:0007669"/>
    <property type="project" value="InterPro"/>
</dbReference>
<evidence type="ECO:0000256" key="2">
    <source>
        <dbReference type="ARBA" id="ARBA00001719"/>
    </source>
</evidence>
<dbReference type="GO" id="GO:0008395">
    <property type="term" value="F:steroid hydroxylase activity"/>
    <property type="evidence" value="ECO:0000318"/>
    <property type="project" value="GO_Central"/>
</dbReference>
<comment type="similarity">
    <text evidence="4 32">Belongs to the cytochrome P450 family.</text>
</comment>
<dbReference type="GO" id="GO:0005789">
    <property type="term" value="C:endoplasmic reticulum membrane"/>
    <property type="evidence" value="ECO:0007669"/>
    <property type="project" value="UniProtKB-SubCell"/>
</dbReference>
<dbReference type="Proteomes" id="UP000007110">
    <property type="component" value="Unassembled WGS sequence"/>
</dbReference>
<keyword evidence="15" id="KW-1133">Transmembrane helix</keyword>
<dbReference type="PROSITE" id="PS00086">
    <property type="entry name" value="CYTOCHROME_P450"/>
    <property type="match status" value="1"/>
</dbReference>
<dbReference type="InterPro" id="IPR036396">
    <property type="entry name" value="Cyt_P450_sf"/>
</dbReference>
<evidence type="ECO:0000256" key="21">
    <source>
        <dbReference type="ARBA" id="ARBA00023235"/>
    </source>
</evidence>
<evidence type="ECO:0000256" key="24">
    <source>
        <dbReference type="ARBA" id="ARBA00036380"/>
    </source>
</evidence>
<dbReference type="AlphaFoldDB" id="A0A7M7ND76"/>
<evidence type="ECO:0000256" key="5">
    <source>
        <dbReference type="ARBA" id="ARBA00011245"/>
    </source>
</evidence>
<dbReference type="PANTHER" id="PTHR24302">
    <property type="entry name" value="CYTOCHROME P450 FAMILY 3"/>
    <property type="match status" value="1"/>
</dbReference>
<keyword evidence="20" id="KW-0275">Fatty acid biosynthesis</keyword>
<keyword evidence="14" id="KW-0276">Fatty acid metabolism</keyword>
<evidence type="ECO:0000256" key="9">
    <source>
        <dbReference type="ARBA" id="ARBA00022585"/>
    </source>
</evidence>
<evidence type="ECO:0000256" key="6">
    <source>
        <dbReference type="ARBA" id="ARBA00013084"/>
    </source>
</evidence>
<comment type="catalytic activity">
    <reaction evidence="1">
        <text>(15S)-hydroperoxy-(5Z,8Z,11Z,13E)-eicosatetraenoate = 15-oxo-(5Z,8Z,11Z,13E)-eicosatetraenoate + H2O</text>
        <dbReference type="Rhea" id="RHEA:48636"/>
        <dbReference type="ChEBI" id="CHEBI:15377"/>
        <dbReference type="ChEBI" id="CHEBI:57410"/>
        <dbReference type="ChEBI" id="CHEBI:57446"/>
    </reaction>
    <physiologicalReaction direction="left-to-right" evidence="1">
        <dbReference type="Rhea" id="RHEA:48637"/>
    </physiologicalReaction>
</comment>
<evidence type="ECO:0000256" key="18">
    <source>
        <dbReference type="ARBA" id="ARBA00023098"/>
    </source>
</evidence>
<comment type="catalytic activity">
    <reaction evidence="2">
        <text>a hydroperoxyeicosatetraenoate = an oxoeicosatetraenoate + H2O</text>
        <dbReference type="Rhea" id="RHEA:55556"/>
        <dbReference type="ChEBI" id="CHEBI:15377"/>
        <dbReference type="ChEBI" id="CHEBI:59720"/>
        <dbReference type="ChEBI" id="CHEBI:131859"/>
        <dbReference type="EC" id="4.2.1.152"/>
    </reaction>
    <physiologicalReaction direction="left-to-right" evidence="2">
        <dbReference type="Rhea" id="RHEA:55557"/>
    </physiologicalReaction>
</comment>
<evidence type="ECO:0000256" key="17">
    <source>
        <dbReference type="ARBA" id="ARBA00023004"/>
    </source>
</evidence>
<reference evidence="33" key="2">
    <citation type="submission" date="2021-01" db="UniProtKB">
        <authorList>
            <consortium name="EnsemblMetazoa"/>
        </authorList>
    </citation>
    <scope>IDENTIFICATION</scope>
</reference>
<keyword evidence="12 31" id="KW-0479">Metal-binding</keyword>
<dbReference type="SUPFAM" id="SSF48264">
    <property type="entry name" value="Cytochrome P450"/>
    <property type="match status" value="1"/>
</dbReference>
<dbReference type="CDD" id="cd11055">
    <property type="entry name" value="CYP3A-like"/>
    <property type="match status" value="1"/>
</dbReference>
<evidence type="ECO:0000256" key="25">
    <source>
        <dbReference type="ARBA" id="ARBA00036424"/>
    </source>
</evidence>
<dbReference type="Pfam" id="PF00067">
    <property type="entry name" value="p450"/>
    <property type="match status" value="2"/>
</dbReference>
<evidence type="ECO:0000256" key="10">
    <source>
        <dbReference type="ARBA" id="ARBA00022617"/>
    </source>
</evidence>
<keyword evidence="19" id="KW-0472">Membrane</keyword>
<dbReference type="EnsemblMetazoa" id="XM_030978792">
    <property type="protein sequence ID" value="XP_030834652"/>
    <property type="gene ID" value="LOC105445716"/>
</dbReference>
<dbReference type="PRINTS" id="PR00385">
    <property type="entry name" value="P450"/>
</dbReference>
<dbReference type="GO" id="GO:0016705">
    <property type="term" value="F:oxidoreductase activity, acting on paired donors, with incorporation or reduction of molecular oxygen"/>
    <property type="evidence" value="ECO:0007669"/>
    <property type="project" value="InterPro"/>
</dbReference>
<keyword evidence="16 32" id="KW-0560">Oxidoreductase</keyword>
<evidence type="ECO:0000256" key="19">
    <source>
        <dbReference type="ARBA" id="ARBA00023136"/>
    </source>
</evidence>
<evidence type="ECO:0000256" key="22">
    <source>
        <dbReference type="ARBA" id="ARBA00023239"/>
    </source>
</evidence>
<dbReference type="OrthoDB" id="2789670at2759"/>
<evidence type="ECO:0000256" key="4">
    <source>
        <dbReference type="ARBA" id="ARBA00010617"/>
    </source>
</evidence>
<evidence type="ECO:0000256" key="30">
    <source>
        <dbReference type="ARBA" id="ARBA00054825"/>
    </source>
</evidence>
<proteinExistence type="inferred from homology"/>
<evidence type="ECO:0000256" key="29">
    <source>
        <dbReference type="ARBA" id="ARBA00042726"/>
    </source>
</evidence>
<dbReference type="Gene3D" id="1.10.630.10">
    <property type="entry name" value="Cytochrome P450"/>
    <property type="match status" value="1"/>
</dbReference>
<sequence>MPEMVKPLGFDDKIPENFVEWKKKYGKVYGTYSFRTPVLVVGDPEMLRHLLVKSFNSFHDRVSFPQIPEELEGMVSLLEGERWKEVRNVLTPSFSGSKMKQMSHLVNNSADSLVKHIGIMQKEKGRIEFQSLFGSFVMDTVGSCAFGIDIDSQSDPKSPFVTNAKKAFQFDLTNPLFILGTLIPILGKVLAYFRIAMFIPADTLDFFRDVNDKTIALRKSSPSGPNSKRVDFLQLLLDAQKQENIEKESKPEEEEEDDDDIHADLDKHHDVQYHSRGLGKKATLTDNEVFAQGLLFFTAGSETTTTLLGFIAYSLATNPEVQEKLIDEIDRVTPSRDSVGYKSVATMPYLDQVVCETLRIFPPAAVSNRMCNETFVHNGLMIEKGTQVFIPVYTIHRDPDYWPEPEKFVPERFTKEAKAKQHPLAWQPFGAGPRNCIGMRFALMETKMAVVRVFQNYRLETNAQTEIPPKFNKTGFLTPPNGITLTAVPRTDKVA</sequence>
<dbReference type="InterPro" id="IPR050705">
    <property type="entry name" value="Cytochrome_P450_3A"/>
</dbReference>
<evidence type="ECO:0000256" key="13">
    <source>
        <dbReference type="ARBA" id="ARBA00022824"/>
    </source>
</evidence>
<dbReference type="GO" id="GO:0001516">
    <property type="term" value="P:prostaglandin biosynthetic process"/>
    <property type="evidence" value="ECO:0007669"/>
    <property type="project" value="UniProtKB-KW"/>
</dbReference>
<keyword evidence="7" id="KW-0644">Prostaglandin metabolism</keyword>
<accession>A0A7M7ND76</accession>
<comment type="catalytic activity">
    <reaction evidence="25">
        <text>prostaglandin H2 = (12S)-hydroxy-(5Z,8E,10E)-heptadecatrienoate + malonaldehyde</text>
        <dbReference type="Rhea" id="RHEA:48644"/>
        <dbReference type="ChEBI" id="CHEBI:57405"/>
        <dbReference type="ChEBI" id="CHEBI:90694"/>
        <dbReference type="ChEBI" id="CHEBI:566274"/>
    </reaction>
</comment>
<evidence type="ECO:0000256" key="15">
    <source>
        <dbReference type="ARBA" id="ARBA00022989"/>
    </source>
</evidence>
<keyword evidence="8" id="KW-0444">Lipid biosynthesis</keyword>
<evidence type="ECO:0000256" key="26">
    <source>
        <dbReference type="ARBA" id="ARBA00036475"/>
    </source>
</evidence>
<dbReference type="InterPro" id="IPR001128">
    <property type="entry name" value="Cyt_P450"/>
</dbReference>
<keyword evidence="10 31" id="KW-0349">Heme</keyword>
<dbReference type="InterPro" id="IPR017972">
    <property type="entry name" value="Cyt_P450_CS"/>
</dbReference>
<dbReference type="PRINTS" id="PR00463">
    <property type="entry name" value="EP450I"/>
</dbReference>
<comment type="function">
    <text evidence="30">Catalyzes the conversion of prostaglandin H2 (PGH2) to thromboxane A2 (TXA2), a potent inducer of blood vessel constriction and platelet aggregation. Also cleaves PGH2 to 12-hydroxy-heptadecatrienoicacid (12-HHT) and malondialdehyde, which is known to act as a mediator of DNA damage. 12-HHT and malondialdehyde are formed stoichiometrically in the same amounts as TXA2. Additionally, displays dehydratase activity, toward (15S)-hydroperoxy-(5Z,8Z,11Z,13E)-eicosatetraenoate (15(S)-HPETE) producing 15-KETE and 15-HETE.</text>
</comment>
<comment type="cofactor">
    <cofactor evidence="31">
        <name>heme</name>
        <dbReference type="ChEBI" id="CHEBI:30413"/>
    </cofactor>
</comment>
<evidence type="ECO:0000256" key="31">
    <source>
        <dbReference type="PIRSR" id="PIRSR602401-1"/>
    </source>
</evidence>
<reference evidence="34" key="1">
    <citation type="submission" date="2015-02" db="EMBL/GenBank/DDBJ databases">
        <title>Genome sequencing for Strongylocentrotus purpuratus.</title>
        <authorList>
            <person name="Murali S."/>
            <person name="Liu Y."/>
            <person name="Vee V."/>
            <person name="English A."/>
            <person name="Wang M."/>
            <person name="Skinner E."/>
            <person name="Han Y."/>
            <person name="Muzny D.M."/>
            <person name="Worley K.C."/>
            <person name="Gibbs R.A."/>
        </authorList>
    </citation>
    <scope>NUCLEOTIDE SEQUENCE</scope>
</reference>
<evidence type="ECO:0000313" key="34">
    <source>
        <dbReference type="Proteomes" id="UP000007110"/>
    </source>
</evidence>
<keyword evidence="21" id="KW-0413">Isomerase</keyword>
<evidence type="ECO:0000256" key="23">
    <source>
        <dbReference type="ARBA" id="ARBA00033404"/>
    </source>
</evidence>